<dbReference type="HOGENOM" id="CLU_067293_1_0_0"/>
<evidence type="ECO:0000313" key="3">
    <source>
        <dbReference type="Proteomes" id="UP000030661"/>
    </source>
</evidence>
<feature type="transmembrane region" description="Helical" evidence="1">
    <location>
        <begin position="164"/>
        <end position="186"/>
    </location>
</feature>
<name>A0A081C3I2_VECG1</name>
<dbReference type="InterPro" id="IPR038330">
    <property type="entry name" value="TspO/MBR-related_sf"/>
</dbReference>
<accession>A0A081C3I2</accession>
<dbReference type="STRING" id="1499967.U27_06113"/>
<feature type="transmembrane region" description="Helical" evidence="1">
    <location>
        <begin position="220"/>
        <end position="237"/>
    </location>
</feature>
<gene>
    <name evidence="2" type="ORF">U27_06113</name>
</gene>
<proteinExistence type="predicted"/>
<protein>
    <recommendedName>
        <fullName evidence="4">Tryptophan-rich sensory protein</fullName>
    </recommendedName>
</protein>
<dbReference type="PANTHER" id="PTHR33802">
    <property type="entry name" value="SI:CH211-161H7.5-RELATED"/>
    <property type="match status" value="1"/>
</dbReference>
<evidence type="ECO:0000313" key="2">
    <source>
        <dbReference type="EMBL" id="GAK59137.1"/>
    </source>
</evidence>
<keyword evidence="1" id="KW-1133">Transmembrane helix</keyword>
<feature type="transmembrane region" description="Helical" evidence="1">
    <location>
        <begin position="21"/>
        <end position="42"/>
    </location>
</feature>
<sequence length="277" mass="30780">MLSQGIFYKRNSTLRIHGLTFPLNAILNAAALCMTLVVNGLANSLPLNGQTTGEISARFPVLFTPAPFTFSIWGLIYLLLLTFAVYQLFPAQHTALFLDRIGYWFALSCVLNCAWLVLWHYEQFALTFIVMLGLLGSLVVMYQRLNIGRRRVTLPEKWMVNVPFSVYLGWISVATLANFAVVLSALNIDSLGLPPIVFTLILLLIATGLAMSMMLRRNEIAYPLVIVWALIGIAARHQQALPVLAVPAALLACIMMMTLIFVRLETNPELLNGIKTP</sequence>
<dbReference type="Gene3D" id="1.20.1260.100">
    <property type="entry name" value="TspO/MBR protein"/>
    <property type="match status" value="1"/>
</dbReference>
<reference evidence="2 3" key="1">
    <citation type="journal article" date="2015" name="PeerJ">
        <title>First genomic representation of candidate bacterial phylum KSB3 points to enhanced environmental sensing as a trigger of wastewater bulking.</title>
        <authorList>
            <person name="Sekiguchi Y."/>
            <person name="Ohashi A."/>
            <person name="Parks D.H."/>
            <person name="Yamauchi T."/>
            <person name="Tyson G.W."/>
            <person name="Hugenholtz P."/>
        </authorList>
    </citation>
    <scope>NUCLEOTIDE SEQUENCE [LARGE SCALE GENOMIC DNA]</scope>
</reference>
<evidence type="ECO:0000256" key="1">
    <source>
        <dbReference type="SAM" id="Phobius"/>
    </source>
</evidence>
<feature type="transmembrane region" description="Helical" evidence="1">
    <location>
        <begin position="70"/>
        <end position="89"/>
    </location>
</feature>
<keyword evidence="1" id="KW-0812">Transmembrane</keyword>
<organism evidence="2 3">
    <name type="scientific">Vecturithrix granuli</name>
    <dbReference type="NCBI Taxonomy" id="1499967"/>
    <lineage>
        <taxon>Bacteria</taxon>
        <taxon>Candidatus Moduliflexota</taxon>
        <taxon>Candidatus Vecturitrichia</taxon>
        <taxon>Candidatus Vecturitrichales</taxon>
        <taxon>Candidatus Vecturitrichaceae</taxon>
        <taxon>Candidatus Vecturithrix</taxon>
    </lineage>
</organism>
<feature type="transmembrane region" description="Helical" evidence="1">
    <location>
        <begin position="124"/>
        <end position="143"/>
    </location>
</feature>
<dbReference type="Proteomes" id="UP000030661">
    <property type="component" value="Unassembled WGS sequence"/>
</dbReference>
<feature type="transmembrane region" description="Helical" evidence="1">
    <location>
        <begin position="243"/>
        <end position="262"/>
    </location>
</feature>
<dbReference type="AlphaFoldDB" id="A0A081C3I2"/>
<dbReference type="PANTHER" id="PTHR33802:SF1">
    <property type="entry name" value="XK-RELATED PROTEIN"/>
    <property type="match status" value="1"/>
</dbReference>
<evidence type="ECO:0008006" key="4">
    <source>
        <dbReference type="Google" id="ProtNLM"/>
    </source>
</evidence>
<keyword evidence="3" id="KW-1185">Reference proteome</keyword>
<feature type="transmembrane region" description="Helical" evidence="1">
    <location>
        <begin position="101"/>
        <end position="118"/>
    </location>
</feature>
<dbReference type="EMBL" id="DF820469">
    <property type="protein sequence ID" value="GAK59137.1"/>
    <property type="molecule type" value="Genomic_DNA"/>
</dbReference>
<keyword evidence="1" id="KW-0472">Membrane</keyword>
<feature type="transmembrane region" description="Helical" evidence="1">
    <location>
        <begin position="192"/>
        <end position="213"/>
    </location>
</feature>
<dbReference type="eggNOG" id="COG1030">
    <property type="taxonomic scope" value="Bacteria"/>
</dbReference>